<dbReference type="Proteomes" id="UP001153069">
    <property type="component" value="Unassembled WGS sequence"/>
</dbReference>
<dbReference type="GO" id="GO:0005789">
    <property type="term" value="C:endoplasmic reticulum membrane"/>
    <property type="evidence" value="ECO:0007669"/>
    <property type="project" value="UniProtKB-SubCell"/>
</dbReference>
<evidence type="ECO:0000256" key="4">
    <source>
        <dbReference type="ARBA" id="ARBA00012583"/>
    </source>
</evidence>
<accession>A0A9N8D6B6</accession>
<dbReference type="InterPro" id="IPR029044">
    <property type="entry name" value="Nucleotide-diphossugar_trans"/>
</dbReference>
<dbReference type="InterPro" id="IPR035518">
    <property type="entry name" value="DPG_synthase"/>
</dbReference>
<evidence type="ECO:0000256" key="11">
    <source>
        <dbReference type="ARBA" id="ARBA00023136"/>
    </source>
</evidence>
<dbReference type="CDD" id="cd04188">
    <property type="entry name" value="DPG_synthase"/>
    <property type="match status" value="1"/>
</dbReference>
<keyword evidence="10" id="KW-1133">Transmembrane helix</keyword>
<keyword evidence="7" id="KW-0812">Transmembrane</keyword>
<evidence type="ECO:0000313" key="15">
    <source>
        <dbReference type="Proteomes" id="UP001153069"/>
    </source>
</evidence>
<keyword evidence="11" id="KW-0472">Membrane</keyword>
<evidence type="ECO:0000313" key="14">
    <source>
        <dbReference type="EMBL" id="CAB9497267.1"/>
    </source>
</evidence>
<evidence type="ECO:0000256" key="2">
    <source>
        <dbReference type="ARBA" id="ARBA00004922"/>
    </source>
</evidence>
<comment type="catalytic activity">
    <reaction evidence="12">
        <text>a di-trans,poly-cis-dolichyl phosphate + UDP-alpha-D-glucose = a di-trans,poly-cis-dolichyl beta-D-glucosyl phosphate + UDP</text>
        <dbReference type="Rhea" id="RHEA:15401"/>
        <dbReference type="Rhea" id="RHEA-COMP:19498"/>
        <dbReference type="Rhea" id="RHEA-COMP:19502"/>
        <dbReference type="ChEBI" id="CHEBI:57525"/>
        <dbReference type="ChEBI" id="CHEBI:57683"/>
        <dbReference type="ChEBI" id="CHEBI:58223"/>
        <dbReference type="ChEBI" id="CHEBI:58885"/>
        <dbReference type="EC" id="2.4.1.117"/>
    </reaction>
    <physiologicalReaction direction="left-to-right" evidence="12">
        <dbReference type="Rhea" id="RHEA:15402"/>
    </physiologicalReaction>
</comment>
<dbReference type="PANTHER" id="PTHR10859:SF91">
    <property type="entry name" value="DOLICHYL-PHOSPHATE BETA-GLUCOSYLTRANSFERASE"/>
    <property type="match status" value="1"/>
</dbReference>
<evidence type="ECO:0000256" key="5">
    <source>
        <dbReference type="ARBA" id="ARBA00022676"/>
    </source>
</evidence>
<dbReference type="OrthoDB" id="3784at2759"/>
<comment type="similarity">
    <text evidence="3">Belongs to the glycosyltransferase 2 family.</text>
</comment>
<evidence type="ECO:0000256" key="6">
    <source>
        <dbReference type="ARBA" id="ARBA00022679"/>
    </source>
</evidence>
<dbReference type="SUPFAM" id="SSF53448">
    <property type="entry name" value="Nucleotide-diphospho-sugar transferases"/>
    <property type="match status" value="1"/>
</dbReference>
<protein>
    <recommendedName>
        <fullName evidence="4">dolichyl-phosphate beta-glucosyltransferase</fullName>
        <ecNumber evidence="4">2.4.1.117</ecNumber>
    </recommendedName>
</protein>
<organism evidence="14 15">
    <name type="scientific">Seminavis robusta</name>
    <dbReference type="NCBI Taxonomy" id="568900"/>
    <lineage>
        <taxon>Eukaryota</taxon>
        <taxon>Sar</taxon>
        <taxon>Stramenopiles</taxon>
        <taxon>Ochrophyta</taxon>
        <taxon>Bacillariophyta</taxon>
        <taxon>Bacillariophyceae</taxon>
        <taxon>Bacillariophycidae</taxon>
        <taxon>Naviculales</taxon>
        <taxon>Naviculaceae</taxon>
        <taxon>Seminavis</taxon>
    </lineage>
</organism>
<keyword evidence="8" id="KW-0256">Endoplasmic reticulum</keyword>
<comment type="subcellular location">
    <subcellularLocation>
        <location evidence="1">Endoplasmic reticulum membrane</location>
        <topology evidence="1">Single-pass membrane protein</topology>
    </subcellularLocation>
</comment>
<evidence type="ECO:0000256" key="1">
    <source>
        <dbReference type="ARBA" id="ARBA00004389"/>
    </source>
</evidence>
<comment type="caution">
    <text evidence="14">The sequence shown here is derived from an EMBL/GenBank/DDBJ whole genome shotgun (WGS) entry which is preliminary data.</text>
</comment>
<evidence type="ECO:0000256" key="8">
    <source>
        <dbReference type="ARBA" id="ARBA00022824"/>
    </source>
</evidence>
<dbReference type="GO" id="GO:0006487">
    <property type="term" value="P:protein N-linked glycosylation"/>
    <property type="evidence" value="ECO:0007669"/>
    <property type="project" value="TreeGrafter"/>
</dbReference>
<dbReference type="Pfam" id="PF00535">
    <property type="entry name" value="Glycos_transf_2"/>
    <property type="match status" value="1"/>
</dbReference>
<evidence type="ECO:0000256" key="9">
    <source>
        <dbReference type="ARBA" id="ARBA00022968"/>
    </source>
</evidence>
<keyword evidence="6" id="KW-0808">Transferase</keyword>
<evidence type="ECO:0000256" key="12">
    <source>
        <dbReference type="ARBA" id="ARBA00045097"/>
    </source>
</evidence>
<dbReference type="InterPro" id="IPR001173">
    <property type="entry name" value="Glyco_trans_2-like"/>
</dbReference>
<keyword evidence="9" id="KW-0735">Signal-anchor</keyword>
<keyword evidence="5" id="KW-0328">Glycosyltransferase</keyword>
<evidence type="ECO:0000256" key="7">
    <source>
        <dbReference type="ARBA" id="ARBA00022692"/>
    </source>
</evidence>
<dbReference type="Gene3D" id="3.90.550.10">
    <property type="entry name" value="Spore Coat Polysaccharide Biosynthesis Protein SpsA, Chain A"/>
    <property type="match status" value="1"/>
</dbReference>
<dbReference type="PANTHER" id="PTHR10859">
    <property type="entry name" value="GLYCOSYL TRANSFERASE"/>
    <property type="match status" value="1"/>
</dbReference>
<comment type="pathway">
    <text evidence="2">Protein modification; protein glycosylation.</text>
</comment>
<proteinExistence type="inferred from homology"/>
<dbReference type="EMBL" id="CAICTM010000017">
    <property type="protein sequence ID" value="CAB9497267.1"/>
    <property type="molecule type" value="Genomic_DNA"/>
</dbReference>
<evidence type="ECO:0000256" key="3">
    <source>
        <dbReference type="ARBA" id="ARBA00006739"/>
    </source>
</evidence>
<keyword evidence="15" id="KW-1185">Reference proteome</keyword>
<feature type="domain" description="Glycosyltransferase 2-like" evidence="13">
    <location>
        <begin position="50"/>
        <end position="178"/>
    </location>
</feature>
<name>A0A9N8D6B6_9STRA</name>
<dbReference type="EC" id="2.4.1.117" evidence="4"/>
<sequence>MSVLATAGGTFLFYPAILALYHKAIDHTTTTLQQPDDRQNPQENTNVLLSLVIPAYNEQDRITVMLDECYEYFGKQPKCKAIQTLLQAYQQQHHGGKKKSPPSILVEWIVVNDGSNDNTCQVVQGYVDKLEDDQQPFLWKLVTLPVNEGKGAAVQVGMTEATGFYRLMVDADGATTFEQGLEAVSKAMLESITDPSKEENASPTIIFGSRAGDDVQRTALRAFLMHSFLWLRSCVVGTPLTLRDTQCGFKLFDKYSAMQLFSNLHLRRWAFDIELVYVALCMGMAIQEVTVPWHEVDGSKLNTGFLALLMVSIGMLRDMMCVRACYVLGIWTIQAVATGKL</sequence>
<evidence type="ECO:0000256" key="10">
    <source>
        <dbReference type="ARBA" id="ARBA00022989"/>
    </source>
</evidence>
<dbReference type="AlphaFoldDB" id="A0A9N8D6B6"/>
<dbReference type="GO" id="GO:0004581">
    <property type="term" value="F:dolichyl-phosphate beta-glucosyltransferase activity"/>
    <property type="evidence" value="ECO:0007669"/>
    <property type="project" value="UniProtKB-EC"/>
</dbReference>
<reference evidence="14" key="1">
    <citation type="submission" date="2020-06" db="EMBL/GenBank/DDBJ databases">
        <authorList>
            <consortium name="Plant Systems Biology data submission"/>
        </authorList>
    </citation>
    <scope>NUCLEOTIDE SEQUENCE</scope>
    <source>
        <strain evidence="14">D6</strain>
    </source>
</reference>
<gene>
    <name evidence="14" type="ORF">SEMRO_17_G012180.1</name>
</gene>
<evidence type="ECO:0000259" key="13">
    <source>
        <dbReference type="Pfam" id="PF00535"/>
    </source>
</evidence>